<sequence>MPKYNIFPKLSFFSYIDKIHIRYMPGSAHDDTCRKLMLNLLDPSTSKRFPNLKYTYELLKYFNHFQLIIQLQREAVLYYFLQHIRFYADSHNLEDIHKEIDVYQYNGNFTFISLLFRTYKIY</sequence>
<dbReference type="RefSeq" id="XP_952375.1">
    <property type="nucleotide sequence ID" value="XM_947282.1"/>
</dbReference>
<dbReference type="eggNOG" id="ENOG502T0WQ">
    <property type="taxonomic scope" value="Eukaryota"/>
</dbReference>
<name>Q4UE46_THEAN</name>
<dbReference type="EMBL" id="CR940348">
    <property type="protein sequence ID" value="CAI74643.1"/>
    <property type="molecule type" value="Genomic_DNA"/>
</dbReference>
<dbReference type="GeneID" id="3862271"/>
<dbReference type="VEuPathDB" id="PiroplasmaDB:TA12650"/>
<dbReference type="OrthoDB" id="363960at2759"/>
<protein>
    <submittedName>
        <fullName evidence="1">Uncharacterized protein</fullName>
    </submittedName>
</protein>
<evidence type="ECO:0000313" key="1">
    <source>
        <dbReference type="EMBL" id="CAI74643.1"/>
    </source>
</evidence>
<gene>
    <name evidence="1" type="ORF">TA12650</name>
</gene>
<dbReference type="KEGG" id="tan:TA12650"/>
<proteinExistence type="predicted"/>
<reference evidence="1 2" key="1">
    <citation type="journal article" date="2005" name="Science">
        <title>Genome of the host-cell transforming parasite Theileria annulata compared with T. parva.</title>
        <authorList>
            <person name="Pain A."/>
            <person name="Renauld H."/>
            <person name="Berriman M."/>
            <person name="Murphy L."/>
            <person name="Yeats C.A."/>
            <person name="Weir W."/>
            <person name="Kerhornou A."/>
            <person name="Aslett M."/>
            <person name="Bishop R."/>
            <person name="Bouchier C."/>
            <person name="Cochet M."/>
            <person name="Coulson R.M.R."/>
            <person name="Cronin A."/>
            <person name="de Villiers E.P."/>
            <person name="Fraser A."/>
            <person name="Fosker N."/>
            <person name="Gardner M."/>
            <person name="Goble A."/>
            <person name="Griffiths-Jones S."/>
            <person name="Harris D.E."/>
            <person name="Katzer F."/>
            <person name="Larke N."/>
            <person name="Lord A."/>
            <person name="Maser P."/>
            <person name="McKellar S."/>
            <person name="Mooney P."/>
            <person name="Morton F."/>
            <person name="Nene V."/>
            <person name="O'Neil S."/>
            <person name="Price C."/>
            <person name="Quail M.A."/>
            <person name="Rabbinowitsch E."/>
            <person name="Rawlings N.D."/>
            <person name="Rutter S."/>
            <person name="Saunders D."/>
            <person name="Seeger K."/>
            <person name="Shah T."/>
            <person name="Squares R."/>
            <person name="Squares S."/>
            <person name="Tivey A."/>
            <person name="Walker A.R."/>
            <person name="Woodward J."/>
            <person name="Dobbelaere D.A.E."/>
            <person name="Langsley G."/>
            <person name="Rajandream M.A."/>
            <person name="McKeever D."/>
            <person name="Shiels B."/>
            <person name="Tait A."/>
            <person name="Barrell B.G."/>
            <person name="Hall N."/>
        </authorList>
    </citation>
    <scope>NUCLEOTIDE SEQUENCE [LARGE SCALE GENOMIC DNA]</scope>
    <source>
        <strain evidence="2">Ankara</strain>
    </source>
</reference>
<organism evidence="1 2">
    <name type="scientific">Theileria annulata</name>
    <dbReference type="NCBI Taxonomy" id="5874"/>
    <lineage>
        <taxon>Eukaryota</taxon>
        <taxon>Sar</taxon>
        <taxon>Alveolata</taxon>
        <taxon>Apicomplexa</taxon>
        <taxon>Aconoidasida</taxon>
        <taxon>Piroplasmida</taxon>
        <taxon>Theileriidae</taxon>
        <taxon>Theileria</taxon>
    </lineage>
</organism>
<dbReference type="Proteomes" id="UP000001950">
    <property type="component" value="Chromosome 2"/>
</dbReference>
<dbReference type="InParanoid" id="Q4UE46"/>
<dbReference type="FunCoup" id="Q4UE46">
    <property type="interactions" value="1"/>
</dbReference>
<accession>Q4UE46</accession>
<keyword evidence="2" id="KW-1185">Reference proteome</keyword>
<dbReference type="AlphaFoldDB" id="Q4UE46"/>
<evidence type="ECO:0000313" key="2">
    <source>
        <dbReference type="Proteomes" id="UP000001950"/>
    </source>
</evidence>